<dbReference type="EMBL" id="JAEINI020000010">
    <property type="protein sequence ID" value="MCB5227751.1"/>
    <property type="molecule type" value="Genomic_DNA"/>
</dbReference>
<dbReference type="Gene3D" id="3.40.50.2000">
    <property type="entry name" value="Glycogen Phosphorylase B"/>
    <property type="match status" value="1"/>
</dbReference>
<protein>
    <recommendedName>
        <fullName evidence="3">Glycosyl transferase family 28 C-terminal domain-containing protein</fullName>
    </recommendedName>
</protein>
<evidence type="ECO:0000313" key="1">
    <source>
        <dbReference type="EMBL" id="MCB5227751.1"/>
    </source>
</evidence>
<dbReference type="Gene3D" id="3.40.50.11190">
    <property type="match status" value="1"/>
</dbReference>
<dbReference type="Proteomes" id="UP000633814">
    <property type="component" value="Unassembled WGS sequence"/>
</dbReference>
<evidence type="ECO:0008006" key="3">
    <source>
        <dbReference type="Google" id="ProtNLM"/>
    </source>
</evidence>
<evidence type="ECO:0000313" key="2">
    <source>
        <dbReference type="Proteomes" id="UP000633814"/>
    </source>
</evidence>
<proteinExistence type="predicted"/>
<organism evidence="1 2">
    <name type="scientific">Alishewanella maricola</name>
    <dbReference type="NCBI Taxonomy" id="2795740"/>
    <lineage>
        <taxon>Bacteria</taxon>
        <taxon>Pseudomonadati</taxon>
        <taxon>Pseudomonadota</taxon>
        <taxon>Gammaproteobacteria</taxon>
        <taxon>Alteromonadales</taxon>
        <taxon>Alteromonadaceae</taxon>
        <taxon>Alishewanella</taxon>
    </lineage>
</organism>
<keyword evidence="2" id="KW-1185">Reference proteome</keyword>
<comment type="caution">
    <text evidence="1">The sequence shown here is derived from an EMBL/GenBank/DDBJ whole genome shotgun (WGS) entry which is preliminary data.</text>
</comment>
<gene>
    <name evidence="1" type="ORF">JAO78_013110</name>
</gene>
<dbReference type="SUPFAM" id="SSF53756">
    <property type="entry name" value="UDP-Glycosyltransferase/glycogen phosphorylase"/>
    <property type="match status" value="1"/>
</dbReference>
<reference evidence="1 2" key="1">
    <citation type="submission" date="2021-10" db="EMBL/GenBank/DDBJ databases">
        <title>Alishewanella koreense sp. nov. isolated from seawater of southwestern coast in South Korea and the proposal for the reclassification of Rheinheimera perlucida and Rheinheimera tuosuensis as Arsukibacterium perlucida and Arsukibacterium tuosuensis.</title>
        <authorList>
            <person name="Kim K.H."/>
            <person name="Ruan W."/>
            <person name="Kim K.R."/>
            <person name="Baek J.H."/>
            <person name="Jeon C.O."/>
        </authorList>
    </citation>
    <scope>NUCLEOTIDE SEQUENCE [LARGE SCALE GENOMIC DNA]</scope>
    <source>
        <strain evidence="1 2">16-MA</strain>
    </source>
</reference>
<dbReference type="RefSeq" id="WP_226751813.1">
    <property type="nucleotide sequence ID" value="NZ_JAEINI020000010.1"/>
</dbReference>
<sequence length="335" mass="37784">MHKLENHTILLACHAGSKIGLGHLSRISVAAQHLKPLGYEMHLLLQSDQHISQAFPDYLTVQQIDFEQNISETILKQVTRLNCRLVIFDFHYHSTPDTFATLLKALHVQLVKTIAIDALAEYIELLTMLYTPSFQVNPTLSAWQQEKCQFGWDAFLLKVSAETLVEKTYSLLILTGGADTTNLGKEWLITLDRLLPENLTFHWVQGPFATAPTKPENTQREIHIHRNLPNLAKLMNTVTFAVTLYGISFYELLYYGVPCVVFSPYGNKDEQELNEISKQQLALVAKNEIDATTQLQRLISSKTLSQCLAINAQKRLAGANGDKLRHCVSTLLEAK</sequence>
<accession>A0ABS8C5Y5</accession>
<name>A0ABS8C5Y5_9ALTE</name>